<proteinExistence type="predicted"/>
<evidence type="ECO:0000313" key="7">
    <source>
        <dbReference type="Proteomes" id="UP001219525"/>
    </source>
</evidence>
<keyword evidence="3" id="KW-0347">Helicase</keyword>
<dbReference type="EMBL" id="JARJCW010000022">
    <property type="protein sequence ID" value="KAJ7213067.1"/>
    <property type="molecule type" value="Genomic_DNA"/>
</dbReference>
<dbReference type="GO" id="GO:0016787">
    <property type="term" value="F:hydrolase activity"/>
    <property type="evidence" value="ECO:0007669"/>
    <property type="project" value="UniProtKB-KW"/>
</dbReference>
<dbReference type="Pfam" id="PF13604">
    <property type="entry name" value="AAA_30"/>
    <property type="match status" value="1"/>
</dbReference>
<feature type="domain" description="DNA2/NAM7 helicase-like C-terminal" evidence="5">
    <location>
        <begin position="560"/>
        <end position="674"/>
    </location>
</feature>
<evidence type="ECO:0000256" key="2">
    <source>
        <dbReference type="ARBA" id="ARBA00022801"/>
    </source>
</evidence>
<evidence type="ECO:0000256" key="4">
    <source>
        <dbReference type="ARBA" id="ARBA00022840"/>
    </source>
</evidence>
<protein>
    <submittedName>
        <fullName evidence="6">P-loop containing nucleoside triphosphate hydrolase protein</fullName>
    </submittedName>
</protein>
<gene>
    <name evidence="6" type="ORF">GGX14DRAFT_82953</name>
</gene>
<evidence type="ECO:0000313" key="6">
    <source>
        <dbReference type="EMBL" id="KAJ7213067.1"/>
    </source>
</evidence>
<sequence>MSISQDLLPVHLAQRDISVTRVSVEKASYVTRRLKALPHIGISTQLSSDGRLERLALATCNEVLLISVDSNAQSRLKMQGTALAELLMDGPVFVGFGIAHIALQIHRDTRAHLSNAVDLSTLCSPSSRETWAPSKLVGTRLCPMASFSKIDRLWYGGGGDSDEFSEREIALRAWISALLAEPCAMEIAASLKVDTKNLAPKELTLLGNLMLQADALAGHKPKEMPNDFICGVMTTEGMKLENARYQNRVRRSHQTSVIMTNASGQEFTGRADGVQGRITDIKFDHAALTGELAAVRVVGKEELTNSEKARDEFMLWALRGELKITDARFIRLLWFLDPEERGELALPATRGTISTRVFGLNPSQMRTLDRMTSTMPIVIVQGPPGTGKTRTISAAAAVWEENASPAWIVAQSNVAVKNIAQKLAELGITFKIVVSKEFYVEWHEHIYGPIENFLIRTDELMGDERGIAHMLNGARIVLSTLSTLSNPGLDQVGIFDLVPVERLVVDEASQINAFDFMHVFFKFRKSLEKICFFGDPMQLPPYGQDQAPTLKSIFEFKHLQDQTGFLDTQYRMPVPIGQFISECVYGGKLLSQHDISSMDCVAFIDVVKGTEVSSGLSWKNPEEIQTICHLVRRYAHKEFCVITPYDAQRAAIERQLKAENLPHETVYNVDSFQGT</sequence>
<dbReference type="PANTHER" id="PTHR43788">
    <property type="entry name" value="DNA2/NAM7 HELICASE FAMILY MEMBER"/>
    <property type="match status" value="1"/>
</dbReference>
<dbReference type="SUPFAM" id="SSF52540">
    <property type="entry name" value="P-loop containing nucleoside triphosphate hydrolases"/>
    <property type="match status" value="1"/>
</dbReference>
<dbReference type="CDD" id="cd17934">
    <property type="entry name" value="DEXXQc_Upf1-like"/>
    <property type="match status" value="1"/>
</dbReference>
<dbReference type="InterPro" id="IPR050534">
    <property type="entry name" value="Coronavir_polyprotein_1ab"/>
</dbReference>
<name>A0AAD6VHL5_9AGAR</name>
<organism evidence="6 7">
    <name type="scientific">Mycena pura</name>
    <dbReference type="NCBI Taxonomy" id="153505"/>
    <lineage>
        <taxon>Eukaryota</taxon>
        <taxon>Fungi</taxon>
        <taxon>Dikarya</taxon>
        <taxon>Basidiomycota</taxon>
        <taxon>Agaricomycotina</taxon>
        <taxon>Agaricomycetes</taxon>
        <taxon>Agaricomycetidae</taxon>
        <taxon>Agaricales</taxon>
        <taxon>Marasmiineae</taxon>
        <taxon>Mycenaceae</taxon>
        <taxon>Mycena</taxon>
    </lineage>
</organism>
<evidence type="ECO:0000256" key="3">
    <source>
        <dbReference type="ARBA" id="ARBA00022806"/>
    </source>
</evidence>
<accession>A0AAD6VHL5</accession>
<dbReference type="AlphaFoldDB" id="A0AAD6VHL5"/>
<comment type="caution">
    <text evidence="6">The sequence shown here is derived from an EMBL/GenBank/DDBJ whole genome shotgun (WGS) entry which is preliminary data.</text>
</comment>
<evidence type="ECO:0000259" key="5">
    <source>
        <dbReference type="Pfam" id="PF13087"/>
    </source>
</evidence>
<keyword evidence="2 6" id="KW-0378">Hydrolase</keyword>
<dbReference type="Proteomes" id="UP001219525">
    <property type="component" value="Unassembled WGS sequence"/>
</dbReference>
<dbReference type="InterPro" id="IPR027417">
    <property type="entry name" value="P-loop_NTPase"/>
</dbReference>
<dbReference type="Pfam" id="PF13087">
    <property type="entry name" value="AAA_12"/>
    <property type="match status" value="1"/>
</dbReference>
<dbReference type="GO" id="GO:0043139">
    <property type="term" value="F:5'-3' DNA helicase activity"/>
    <property type="evidence" value="ECO:0007669"/>
    <property type="project" value="TreeGrafter"/>
</dbReference>
<keyword evidence="4" id="KW-0067">ATP-binding</keyword>
<keyword evidence="7" id="KW-1185">Reference proteome</keyword>
<dbReference type="PANTHER" id="PTHR43788:SF8">
    <property type="entry name" value="DNA-BINDING PROTEIN SMUBP-2"/>
    <property type="match status" value="1"/>
</dbReference>
<dbReference type="InterPro" id="IPR041679">
    <property type="entry name" value="DNA2/NAM7-like_C"/>
</dbReference>
<evidence type="ECO:0000256" key="1">
    <source>
        <dbReference type="ARBA" id="ARBA00022741"/>
    </source>
</evidence>
<reference evidence="6" key="1">
    <citation type="submission" date="2023-03" db="EMBL/GenBank/DDBJ databases">
        <title>Massive genome expansion in bonnet fungi (Mycena s.s.) driven by repeated elements and novel gene families across ecological guilds.</title>
        <authorList>
            <consortium name="Lawrence Berkeley National Laboratory"/>
            <person name="Harder C.B."/>
            <person name="Miyauchi S."/>
            <person name="Viragh M."/>
            <person name="Kuo A."/>
            <person name="Thoen E."/>
            <person name="Andreopoulos B."/>
            <person name="Lu D."/>
            <person name="Skrede I."/>
            <person name="Drula E."/>
            <person name="Henrissat B."/>
            <person name="Morin E."/>
            <person name="Kohler A."/>
            <person name="Barry K."/>
            <person name="LaButti K."/>
            <person name="Morin E."/>
            <person name="Salamov A."/>
            <person name="Lipzen A."/>
            <person name="Mereny Z."/>
            <person name="Hegedus B."/>
            <person name="Baldrian P."/>
            <person name="Stursova M."/>
            <person name="Weitz H."/>
            <person name="Taylor A."/>
            <person name="Grigoriev I.V."/>
            <person name="Nagy L.G."/>
            <person name="Martin F."/>
            <person name="Kauserud H."/>
        </authorList>
    </citation>
    <scope>NUCLEOTIDE SEQUENCE</scope>
    <source>
        <strain evidence="6">9144</strain>
    </source>
</reference>
<dbReference type="Gene3D" id="3.40.50.300">
    <property type="entry name" value="P-loop containing nucleotide triphosphate hydrolases"/>
    <property type="match status" value="2"/>
</dbReference>
<keyword evidence="1" id="KW-0547">Nucleotide-binding</keyword>
<dbReference type="GO" id="GO:0005524">
    <property type="term" value="F:ATP binding"/>
    <property type="evidence" value="ECO:0007669"/>
    <property type="project" value="UniProtKB-KW"/>
</dbReference>